<organism evidence="10 11">
    <name type="scientific">Nocardia vinacea</name>
    <dbReference type="NCBI Taxonomy" id="96468"/>
    <lineage>
        <taxon>Bacteria</taxon>
        <taxon>Bacillati</taxon>
        <taxon>Actinomycetota</taxon>
        <taxon>Actinomycetes</taxon>
        <taxon>Mycobacteriales</taxon>
        <taxon>Nocardiaceae</taxon>
        <taxon>Nocardia</taxon>
    </lineage>
</organism>
<protein>
    <submittedName>
        <fullName evidence="10">Transposase</fullName>
    </submittedName>
</protein>
<reference evidence="10" key="1">
    <citation type="submission" date="2022-10" db="EMBL/GenBank/DDBJ databases">
        <title>The complete genomes of actinobacterial strains from the NBC collection.</title>
        <authorList>
            <person name="Joergensen T.S."/>
            <person name="Alvarez Arevalo M."/>
            <person name="Sterndorff E.B."/>
            <person name="Faurdal D."/>
            <person name="Vuksanovic O."/>
            <person name="Mourched A.-S."/>
            <person name="Charusanti P."/>
            <person name="Shaw S."/>
            <person name="Blin K."/>
            <person name="Weber T."/>
        </authorList>
    </citation>
    <scope>NUCLEOTIDE SEQUENCE</scope>
    <source>
        <strain evidence="10">NBC_01482</strain>
    </source>
</reference>
<accession>A0ABZ1YHF4</accession>
<feature type="domain" description="Probable transposase IS891/IS1136/IS1341" evidence="7">
    <location>
        <begin position="231"/>
        <end position="342"/>
    </location>
</feature>
<keyword evidence="2" id="KW-0815">Transposition</keyword>
<evidence type="ECO:0000256" key="2">
    <source>
        <dbReference type="ARBA" id="ARBA00022578"/>
    </source>
</evidence>
<feature type="domain" description="Cas12f1-like TNB" evidence="8">
    <location>
        <begin position="355"/>
        <end position="421"/>
    </location>
</feature>
<comment type="similarity">
    <text evidence="1">In the C-terminal section; belongs to the transposase 35 family.</text>
</comment>
<evidence type="ECO:0000259" key="7">
    <source>
        <dbReference type="Pfam" id="PF01385"/>
    </source>
</evidence>
<dbReference type="EMBL" id="CP109441">
    <property type="protein sequence ID" value="WUV42563.1"/>
    <property type="molecule type" value="Genomic_DNA"/>
</dbReference>
<dbReference type="RefSeq" id="WP_327095850.1">
    <property type="nucleotide sequence ID" value="NZ_CP109149.1"/>
</dbReference>
<feature type="domain" description="Transposase putative helix-turn-helix" evidence="9">
    <location>
        <begin position="1"/>
        <end position="40"/>
    </location>
</feature>
<dbReference type="NCBIfam" id="NF040570">
    <property type="entry name" value="guided_TnpB"/>
    <property type="match status" value="1"/>
</dbReference>
<keyword evidence="3" id="KW-0479">Metal-binding</keyword>
<gene>
    <name evidence="10" type="ORF">OG563_25240</name>
</gene>
<evidence type="ECO:0000259" key="9">
    <source>
        <dbReference type="Pfam" id="PF12323"/>
    </source>
</evidence>
<evidence type="ECO:0000313" key="10">
    <source>
        <dbReference type="EMBL" id="WUV42563.1"/>
    </source>
</evidence>
<keyword evidence="11" id="KW-1185">Reference proteome</keyword>
<evidence type="ECO:0000259" key="8">
    <source>
        <dbReference type="Pfam" id="PF07282"/>
    </source>
</evidence>
<evidence type="ECO:0000256" key="5">
    <source>
        <dbReference type="ARBA" id="ARBA00023125"/>
    </source>
</evidence>
<name>A0ABZ1YHF4_9NOCA</name>
<evidence type="ECO:0000256" key="6">
    <source>
        <dbReference type="ARBA" id="ARBA00023172"/>
    </source>
</evidence>
<keyword evidence="4" id="KW-0862">Zinc</keyword>
<dbReference type="Pfam" id="PF01385">
    <property type="entry name" value="OrfB_IS605"/>
    <property type="match status" value="1"/>
</dbReference>
<keyword evidence="5" id="KW-0238">DNA-binding</keyword>
<dbReference type="InterPro" id="IPR001959">
    <property type="entry name" value="Transposase"/>
</dbReference>
<sequence>MARLTTFRYCLEPTVEQQSALARHAGAARFAFNQCLALVKIALTHHRTDPAVMVPWSRFSLINAFNQWKRSEAAGRVFAVDATGTTTVHVTGLVWRHEVSAQVFEEAAVDLSRGLAAFTDSRAGSRRGRRIGFPRWKIKTRTTPSFRLRNKTSPAGRAGIRVGDSGVPRSLTLPVLGVIQVREDTRRLRRLLTNGRAKILSATVVYKAGRWLVSIAVEAADLHPAQQHPARPDTDIGGWVGADRGLSAFLVAATGDGTEVDRVTDHPKPLAAALRKQRRLARAVTRKAKGSNNRWKAVARLGRHHRHIRNIREHFLHQVSTRLVKTHDRLVLEDLNIVGMQANRHLSRAISDAGWGELARQIGYKQAWRGGQVYTVDRWFPSSRTCARCRTLQPMLRLADRVFTCGCGYTADRDLNAATNLAVRAEEDYARAREPETRAPVINAC</sequence>
<dbReference type="Proteomes" id="UP001432062">
    <property type="component" value="Chromosome"/>
</dbReference>
<evidence type="ECO:0000256" key="4">
    <source>
        <dbReference type="ARBA" id="ARBA00022833"/>
    </source>
</evidence>
<proteinExistence type="inferred from homology"/>
<dbReference type="Pfam" id="PF12323">
    <property type="entry name" value="HTH_OrfB_IS605"/>
    <property type="match status" value="1"/>
</dbReference>
<dbReference type="InterPro" id="IPR021027">
    <property type="entry name" value="Transposase_put_HTH"/>
</dbReference>
<dbReference type="NCBIfam" id="TIGR01766">
    <property type="entry name" value="IS200/IS605 family accessory protein TnpB-like domain"/>
    <property type="match status" value="1"/>
</dbReference>
<evidence type="ECO:0000256" key="3">
    <source>
        <dbReference type="ARBA" id="ARBA00022723"/>
    </source>
</evidence>
<dbReference type="Pfam" id="PF07282">
    <property type="entry name" value="Cas12f1-like_TNB"/>
    <property type="match status" value="1"/>
</dbReference>
<dbReference type="InterPro" id="IPR010095">
    <property type="entry name" value="Cas12f1-like_TNB"/>
</dbReference>
<keyword evidence="6" id="KW-0233">DNA recombination</keyword>
<evidence type="ECO:0000256" key="1">
    <source>
        <dbReference type="ARBA" id="ARBA00008761"/>
    </source>
</evidence>
<evidence type="ECO:0000313" key="11">
    <source>
        <dbReference type="Proteomes" id="UP001432062"/>
    </source>
</evidence>